<keyword evidence="1" id="KW-0472">Membrane</keyword>
<gene>
    <name evidence="2" type="ORF">MJA45_03160</name>
</gene>
<name>A0AA96LHG5_9BACL</name>
<evidence type="ECO:0000313" key="3">
    <source>
        <dbReference type="Proteomes" id="UP001305702"/>
    </source>
</evidence>
<dbReference type="EMBL" id="CP130318">
    <property type="protein sequence ID" value="WNQ12076.1"/>
    <property type="molecule type" value="Genomic_DNA"/>
</dbReference>
<dbReference type="AlphaFoldDB" id="A0AA96LHG5"/>
<feature type="transmembrane region" description="Helical" evidence="1">
    <location>
        <begin position="48"/>
        <end position="67"/>
    </location>
</feature>
<keyword evidence="1" id="KW-0812">Transmembrane</keyword>
<proteinExistence type="predicted"/>
<protein>
    <submittedName>
        <fullName evidence="2">Uncharacterized protein</fullName>
    </submittedName>
</protein>
<organism evidence="2 3">
    <name type="scientific">Paenibacillus aurantius</name>
    <dbReference type="NCBI Taxonomy" id="2918900"/>
    <lineage>
        <taxon>Bacteria</taxon>
        <taxon>Bacillati</taxon>
        <taxon>Bacillota</taxon>
        <taxon>Bacilli</taxon>
        <taxon>Bacillales</taxon>
        <taxon>Paenibacillaceae</taxon>
        <taxon>Paenibacillus</taxon>
    </lineage>
</organism>
<sequence>MLDKMGLLNVDERSIEKVEVKKASIIQKIARNTWWVVFLSTFVLWYNWQIWWGVLAFFGSIVIMGIGDEPAKRAKEIANNKKYEKLNELLTLRGINCSQKYITEKFDFAIVLDGHENRLCLVDYEIREFSFSDILEVEIVEDEIQITKTSRGSQLGGAIVGGVLAGGIGAVIGGVTGSKSTSNDKVRRIYIKMIVNDMQRPFVTINFLNEKKEILKKDKKAMKAINDANHWYSLISVIIKRAG</sequence>
<keyword evidence="1" id="KW-1133">Transmembrane helix</keyword>
<feature type="transmembrane region" description="Helical" evidence="1">
    <location>
        <begin position="155"/>
        <end position="175"/>
    </location>
</feature>
<accession>A0AA96LHG5</accession>
<dbReference type="KEGG" id="paun:MJA45_03160"/>
<dbReference type="RefSeq" id="WP_315605853.1">
    <property type="nucleotide sequence ID" value="NZ_CP130318.1"/>
</dbReference>
<evidence type="ECO:0000256" key="1">
    <source>
        <dbReference type="SAM" id="Phobius"/>
    </source>
</evidence>
<dbReference type="Proteomes" id="UP001305702">
    <property type="component" value="Chromosome"/>
</dbReference>
<evidence type="ECO:0000313" key="2">
    <source>
        <dbReference type="EMBL" id="WNQ12076.1"/>
    </source>
</evidence>
<reference evidence="2 3" key="1">
    <citation type="submission" date="2022-02" db="EMBL/GenBank/DDBJ databases">
        <title>Paenibacillus sp. MBLB1776 Whole Genome Shotgun Sequencing.</title>
        <authorList>
            <person name="Hwang C.Y."/>
            <person name="Cho E.-S."/>
            <person name="Seo M.-J."/>
        </authorList>
    </citation>
    <scope>NUCLEOTIDE SEQUENCE [LARGE SCALE GENOMIC DNA]</scope>
    <source>
        <strain evidence="2 3">MBLB1776</strain>
    </source>
</reference>
<keyword evidence="3" id="KW-1185">Reference proteome</keyword>